<dbReference type="KEGG" id="tsa:AciPR4_1236"/>
<sequence length="413" mass="45301">MHDRRIKVLSLVPDLGLGGGENRVLNLARTIDRSKFDLTVGTFFSRDPIAEAKWGSLHPEFESAGIDVVDLRLTRPKKRFQSRPLQVVSTLIALVRAAVHLRRFIREREIDVVDAHMDGSLLIAVAAAVSARVPVVVTLYHVQTIPPKPLLQPFRILCLHLIAALITDSQARVHDFEAVMPRVHAPIFYIPNGVRLEPPKKTREEVLAFFDIPSNANTIIGQVSGLSPFKGHRFLIEAAVQVVAENEKMYILCAGFSRGFDAHIDELWIQAKDLGIADRVRIASYPGSIADVWQIIDVHVHASTFDSLPNAIIESMSLGKPAVVTSVGGIPDVVENGKTGIVVPPGDAAALAEALLCLLNDPEFATCLGHAASLRYFETLTPECCTRAVERCFLEITSTPAEKKAALFREPIT</sequence>
<protein>
    <submittedName>
        <fullName evidence="2">Glycosyl transferase group 1</fullName>
    </submittedName>
</protein>
<dbReference type="Pfam" id="PF13439">
    <property type="entry name" value="Glyco_transf_4"/>
    <property type="match status" value="1"/>
</dbReference>
<dbReference type="EMBL" id="CP002467">
    <property type="protein sequence ID" value="ADV82061.1"/>
    <property type="molecule type" value="Genomic_DNA"/>
</dbReference>
<dbReference type="STRING" id="401053.AciPR4_1236"/>
<accession>E8UYH3</accession>
<evidence type="ECO:0000259" key="1">
    <source>
        <dbReference type="Pfam" id="PF13439"/>
    </source>
</evidence>
<dbReference type="HOGENOM" id="CLU_009583_0_3_0"/>
<dbReference type="PANTHER" id="PTHR12526">
    <property type="entry name" value="GLYCOSYLTRANSFERASE"/>
    <property type="match status" value="1"/>
</dbReference>
<dbReference type="InterPro" id="IPR028098">
    <property type="entry name" value="Glyco_trans_4-like_N"/>
</dbReference>
<keyword evidence="2" id="KW-0808">Transferase</keyword>
<gene>
    <name evidence="2" type="ordered locus">AciPR4_1236</name>
</gene>
<reference evidence="2 3" key="1">
    <citation type="journal article" date="2012" name="Stand. Genomic Sci.">
        <title>Complete genome sequence of Terriglobus saanensis type strain SP1PR4(T), an Acidobacteria from tundra soil.</title>
        <authorList>
            <person name="Rawat S.R."/>
            <person name="Mannisto M.K."/>
            <person name="Starovoytov V."/>
            <person name="Goodwin L."/>
            <person name="Nolan M."/>
            <person name="Hauser L."/>
            <person name="Land M."/>
            <person name="Davenport K.W."/>
            <person name="Woyke T."/>
            <person name="Haggblom M.M."/>
        </authorList>
    </citation>
    <scope>NUCLEOTIDE SEQUENCE</scope>
    <source>
        <strain evidence="3">ATCC BAA-1853 / DSM 23119 / SP1PR4</strain>
    </source>
</reference>
<evidence type="ECO:0000313" key="3">
    <source>
        <dbReference type="Proteomes" id="UP000006844"/>
    </source>
</evidence>
<dbReference type="AlphaFoldDB" id="E8UYH3"/>
<name>E8UYH3_TERSS</name>
<dbReference type="eggNOG" id="COG0438">
    <property type="taxonomic scope" value="Bacteria"/>
</dbReference>
<organism evidence="2 3">
    <name type="scientific">Terriglobus saanensis (strain ATCC BAA-1853 / DSM 23119 / SP1PR4)</name>
    <dbReference type="NCBI Taxonomy" id="401053"/>
    <lineage>
        <taxon>Bacteria</taxon>
        <taxon>Pseudomonadati</taxon>
        <taxon>Acidobacteriota</taxon>
        <taxon>Terriglobia</taxon>
        <taxon>Terriglobales</taxon>
        <taxon>Acidobacteriaceae</taxon>
        <taxon>Terriglobus</taxon>
    </lineage>
</organism>
<dbReference type="Proteomes" id="UP000006844">
    <property type="component" value="Chromosome"/>
</dbReference>
<dbReference type="Pfam" id="PF13692">
    <property type="entry name" value="Glyco_trans_1_4"/>
    <property type="match status" value="1"/>
</dbReference>
<dbReference type="RefSeq" id="WP_013567794.1">
    <property type="nucleotide sequence ID" value="NC_014963.1"/>
</dbReference>
<dbReference type="SUPFAM" id="SSF53756">
    <property type="entry name" value="UDP-Glycosyltransferase/glycogen phosphorylase"/>
    <property type="match status" value="1"/>
</dbReference>
<dbReference type="Gene3D" id="3.40.50.2000">
    <property type="entry name" value="Glycogen Phosphorylase B"/>
    <property type="match status" value="2"/>
</dbReference>
<dbReference type="OrthoDB" id="9806653at2"/>
<dbReference type="GO" id="GO:0016757">
    <property type="term" value="F:glycosyltransferase activity"/>
    <property type="evidence" value="ECO:0007669"/>
    <property type="project" value="UniProtKB-ARBA"/>
</dbReference>
<keyword evidence="3" id="KW-1185">Reference proteome</keyword>
<feature type="domain" description="Glycosyltransferase subfamily 4-like N-terminal" evidence="1">
    <location>
        <begin position="18"/>
        <end position="197"/>
    </location>
</feature>
<evidence type="ECO:0000313" key="2">
    <source>
        <dbReference type="EMBL" id="ADV82061.1"/>
    </source>
</evidence>
<proteinExistence type="predicted"/>